<keyword evidence="2" id="KW-0812">Transmembrane</keyword>
<keyword evidence="2" id="KW-1133">Transmembrane helix</keyword>
<reference evidence="3 4" key="1">
    <citation type="submission" date="2020-12" db="EMBL/GenBank/DDBJ databases">
        <title>FDA dAtabase for Regulatory Grade micrObial Sequences (FDA-ARGOS): Supporting development and validation of Infectious Disease Dx tests.</title>
        <authorList>
            <person name="Sproer C."/>
            <person name="Gronow S."/>
            <person name="Severitt S."/>
            <person name="Schroder I."/>
            <person name="Tallon L."/>
            <person name="Sadzewicz L."/>
            <person name="Zhao X."/>
            <person name="Boylan J."/>
            <person name="Ott S."/>
            <person name="Bowen H."/>
            <person name="Vavikolanu K."/>
            <person name="Mehta A."/>
            <person name="Aluvathingal J."/>
            <person name="Nadendla S."/>
            <person name="Lowell S."/>
            <person name="Myers T."/>
            <person name="Yan Y."/>
            <person name="Sichtig H."/>
        </authorList>
    </citation>
    <scope>NUCLEOTIDE SEQUENCE [LARGE SCALE GENOMIC DNA]</scope>
    <source>
        <strain evidence="3 4">FDAARGOS_902</strain>
    </source>
</reference>
<name>A0A7T2WN67_9MICO</name>
<evidence type="ECO:0000313" key="4">
    <source>
        <dbReference type="Proteomes" id="UP000594979"/>
    </source>
</evidence>
<dbReference type="AlphaFoldDB" id="A0A7T2WN67"/>
<organism evidence="3 4">
    <name type="scientific">Brevibacterium casei</name>
    <dbReference type="NCBI Taxonomy" id="33889"/>
    <lineage>
        <taxon>Bacteria</taxon>
        <taxon>Bacillati</taxon>
        <taxon>Actinomycetota</taxon>
        <taxon>Actinomycetes</taxon>
        <taxon>Micrococcales</taxon>
        <taxon>Brevibacteriaceae</taxon>
        <taxon>Brevibacterium</taxon>
    </lineage>
</organism>
<feature type="compositionally biased region" description="Basic and acidic residues" evidence="1">
    <location>
        <begin position="203"/>
        <end position="217"/>
    </location>
</feature>
<accession>A0A7T2WN67</accession>
<protein>
    <submittedName>
        <fullName evidence="3">Uncharacterized protein</fullName>
    </submittedName>
</protein>
<evidence type="ECO:0000313" key="3">
    <source>
        <dbReference type="EMBL" id="QPS33610.1"/>
    </source>
</evidence>
<dbReference type="KEGG" id="bcau:I6G59_17075"/>
<dbReference type="RefSeq" id="WP_197932001.1">
    <property type="nucleotide sequence ID" value="NZ_CP065682.1"/>
</dbReference>
<dbReference type="EMBL" id="CP065682">
    <property type="protein sequence ID" value="QPS33610.1"/>
    <property type="molecule type" value="Genomic_DNA"/>
</dbReference>
<evidence type="ECO:0000256" key="1">
    <source>
        <dbReference type="SAM" id="MobiDB-lite"/>
    </source>
</evidence>
<dbReference type="Proteomes" id="UP000594979">
    <property type="component" value="Chromosome"/>
</dbReference>
<feature type="compositionally biased region" description="Low complexity" evidence="1">
    <location>
        <begin position="227"/>
        <end position="237"/>
    </location>
</feature>
<feature type="transmembrane region" description="Helical" evidence="2">
    <location>
        <begin position="263"/>
        <end position="284"/>
    </location>
</feature>
<evidence type="ECO:0000256" key="2">
    <source>
        <dbReference type="SAM" id="Phobius"/>
    </source>
</evidence>
<gene>
    <name evidence="3" type="ORF">I6G59_17075</name>
</gene>
<proteinExistence type="predicted"/>
<feature type="region of interest" description="Disordered" evidence="1">
    <location>
        <begin position="199"/>
        <end position="255"/>
    </location>
</feature>
<keyword evidence="2" id="KW-0472">Membrane</keyword>
<sequence>MHRQSGDAVIARRALTSIPWAAWFVAGPLALVTLATLAIVLGGSFVTVPAAAGTCPASIDETITVAEVGGSGEVAPSEFERAFPEVPGLLAPGATGSDELSIRSIAEVPVAVTLIVESQDSPVANIDHDLRVTITWAGTIAATGTYSQVVGERIPLGTIEPQAQDILRVDVELPAVAEEDNDTQDRTWPLRFDLGVQADTECESDRTDDRADSDSRGGSDATDDTAGEAASAEGSSSDGDDAHVDGTDTAEGSALPRTGIDGLGVIALAAFVLAFAGFLLVAAARRRSSGGPGAADSEGEDLR</sequence>
<feature type="transmembrane region" description="Helical" evidence="2">
    <location>
        <begin position="20"/>
        <end position="46"/>
    </location>
</feature>